<evidence type="ECO:0000256" key="1">
    <source>
        <dbReference type="SAM" id="MobiDB-lite"/>
    </source>
</evidence>
<evidence type="ECO:0000256" key="2">
    <source>
        <dbReference type="SAM" id="SignalP"/>
    </source>
</evidence>
<feature type="region of interest" description="Disordered" evidence="1">
    <location>
        <begin position="51"/>
        <end position="72"/>
    </location>
</feature>
<keyword evidence="2" id="KW-0732">Signal</keyword>
<dbReference type="InterPro" id="IPR013320">
    <property type="entry name" value="ConA-like_dom_sf"/>
</dbReference>
<dbReference type="InterPro" id="IPR051560">
    <property type="entry name" value="MAM_domain-containing"/>
</dbReference>
<dbReference type="Gene3D" id="2.60.120.200">
    <property type="match status" value="1"/>
</dbReference>
<evidence type="ECO:0000313" key="5">
    <source>
        <dbReference type="Proteomes" id="UP000594262"/>
    </source>
</evidence>
<dbReference type="AlphaFoldDB" id="A0A7M5VDC3"/>
<reference evidence="4" key="1">
    <citation type="submission" date="2021-01" db="UniProtKB">
        <authorList>
            <consortium name="EnsemblMetazoa"/>
        </authorList>
    </citation>
    <scope>IDENTIFICATION</scope>
</reference>
<feature type="domain" description="MAM" evidence="3">
    <location>
        <begin position="25"/>
        <end position="217"/>
    </location>
</feature>
<dbReference type="PROSITE" id="PS50060">
    <property type="entry name" value="MAM_2"/>
    <property type="match status" value="1"/>
</dbReference>
<dbReference type="PANTHER" id="PTHR23282">
    <property type="entry name" value="APICAL ENDOSOMAL GLYCOPROTEIN PRECURSOR"/>
    <property type="match status" value="1"/>
</dbReference>
<organism evidence="4 5">
    <name type="scientific">Clytia hemisphaerica</name>
    <dbReference type="NCBI Taxonomy" id="252671"/>
    <lineage>
        <taxon>Eukaryota</taxon>
        <taxon>Metazoa</taxon>
        <taxon>Cnidaria</taxon>
        <taxon>Hydrozoa</taxon>
        <taxon>Hydroidolina</taxon>
        <taxon>Leptothecata</taxon>
        <taxon>Obeliida</taxon>
        <taxon>Clytiidae</taxon>
        <taxon>Clytia</taxon>
    </lineage>
</organism>
<dbReference type="Proteomes" id="UP000594262">
    <property type="component" value="Unplaced"/>
</dbReference>
<dbReference type="Pfam" id="PF00629">
    <property type="entry name" value="MAM"/>
    <property type="match status" value="1"/>
</dbReference>
<keyword evidence="5" id="KW-1185">Reference proteome</keyword>
<dbReference type="EnsemblMetazoa" id="CLYHEMT010856.1">
    <property type="protein sequence ID" value="CLYHEMP010856.1"/>
    <property type="gene ID" value="CLYHEMG010856"/>
</dbReference>
<dbReference type="SMART" id="SM00137">
    <property type="entry name" value="MAM"/>
    <property type="match status" value="1"/>
</dbReference>
<dbReference type="SUPFAM" id="SSF49899">
    <property type="entry name" value="Concanavalin A-like lectins/glucanases"/>
    <property type="match status" value="1"/>
</dbReference>
<sequence>MKSFSVLVLACLVYNLQTIEGGDIDMCRFKDTGDKFCSLFGGHWLEPDSNVWQTRSMPTSPNTGPQNGADPTTISSSGDKFYLVANGLLNTQHCYSSRSTSMDPTTDTNVCVSFLYNMNGATMGSLYVIREHPISSNALPPSPKPQIDPLNLSDGDRKEVLVATGNQGDNWIPKSMTIPLVSGKNFYRISFQVIVGDGPTSIVALDNVKASLGACPGMI</sequence>
<dbReference type="InterPro" id="IPR000998">
    <property type="entry name" value="MAM_dom"/>
</dbReference>
<name>A0A7M5VDC3_9CNID</name>
<dbReference type="OrthoDB" id="412155at2759"/>
<dbReference type="PANTHER" id="PTHR23282:SF101">
    <property type="entry name" value="MAM DOMAIN-CONTAINING PROTEIN"/>
    <property type="match status" value="1"/>
</dbReference>
<dbReference type="GO" id="GO:0016020">
    <property type="term" value="C:membrane"/>
    <property type="evidence" value="ECO:0007669"/>
    <property type="project" value="InterPro"/>
</dbReference>
<accession>A0A7M5VDC3</accession>
<evidence type="ECO:0000259" key="3">
    <source>
        <dbReference type="PROSITE" id="PS50060"/>
    </source>
</evidence>
<proteinExistence type="predicted"/>
<protein>
    <recommendedName>
        <fullName evidence="3">MAM domain-containing protein</fullName>
    </recommendedName>
</protein>
<feature type="signal peptide" evidence="2">
    <location>
        <begin position="1"/>
        <end position="21"/>
    </location>
</feature>
<evidence type="ECO:0000313" key="4">
    <source>
        <dbReference type="EnsemblMetazoa" id="CLYHEMP010856.1"/>
    </source>
</evidence>
<feature type="chain" id="PRO_5029640754" description="MAM domain-containing protein" evidence="2">
    <location>
        <begin position="22"/>
        <end position="219"/>
    </location>
</feature>